<dbReference type="AlphaFoldDB" id="A0A9B0HHN2"/>
<dbReference type="RefSeq" id="XP_004417056.1">
    <property type="nucleotide sequence ID" value="XM_004416999.1"/>
</dbReference>
<evidence type="ECO:0000256" key="2">
    <source>
        <dbReference type="SAM" id="MobiDB-lite"/>
    </source>
</evidence>
<keyword evidence="3" id="KW-1185">Reference proteome</keyword>
<dbReference type="Gene3D" id="2.40.128.20">
    <property type="match status" value="1"/>
</dbReference>
<protein>
    <submittedName>
        <fullName evidence="4">Uncharacterized protein LOC101379505</fullName>
    </submittedName>
</protein>
<dbReference type="SUPFAM" id="SSF50814">
    <property type="entry name" value="Lipocalins"/>
    <property type="match status" value="1"/>
</dbReference>
<dbReference type="PANTHER" id="PTHR11430">
    <property type="entry name" value="LIPOCALIN"/>
    <property type="match status" value="1"/>
</dbReference>
<dbReference type="InterPro" id="IPR012674">
    <property type="entry name" value="Calycin"/>
</dbReference>
<evidence type="ECO:0000256" key="1">
    <source>
        <dbReference type="ARBA" id="ARBA00006889"/>
    </source>
</evidence>
<dbReference type="Proteomes" id="UP000245340">
    <property type="component" value="Unplaced"/>
</dbReference>
<evidence type="ECO:0000313" key="4">
    <source>
        <dbReference type="RefSeq" id="XP_004417056.1"/>
    </source>
</evidence>
<dbReference type="InterPro" id="IPR002345">
    <property type="entry name" value="Lipocalin"/>
</dbReference>
<reference evidence="4" key="1">
    <citation type="submission" date="2025-08" db="UniProtKB">
        <authorList>
            <consortium name="RefSeq"/>
        </authorList>
    </citation>
    <scope>IDENTIFICATION</scope>
</reference>
<organism evidence="3 4">
    <name type="scientific">Odobenus rosmarus divergens</name>
    <name type="common">Pacific walrus</name>
    <dbReference type="NCBI Taxonomy" id="9708"/>
    <lineage>
        <taxon>Eukaryota</taxon>
        <taxon>Metazoa</taxon>
        <taxon>Chordata</taxon>
        <taxon>Craniata</taxon>
        <taxon>Vertebrata</taxon>
        <taxon>Euteleostomi</taxon>
        <taxon>Mammalia</taxon>
        <taxon>Eutheria</taxon>
        <taxon>Laurasiatheria</taxon>
        <taxon>Carnivora</taxon>
        <taxon>Caniformia</taxon>
        <taxon>Pinnipedia</taxon>
        <taxon>Odobenidae</taxon>
        <taxon>Odobenus</taxon>
    </lineage>
</organism>
<proteinExistence type="inferred from homology"/>
<comment type="similarity">
    <text evidence="1">Belongs to the calycin superfamily. Lipocalin family.</text>
</comment>
<dbReference type="PANTHER" id="PTHR11430:SF79">
    <property type="entry name" value="EPIDIDYMAL-SPECIFIC LIPOCALIN-10"/>
    <property type="match status" value="1"/>
</dbReference>
<feature type="region of interest" description="Disordered" evidence="2">
    <location>
        <begin position="210"/>
        <end position="235"/>
    </location>
</feature>
<accession>A0A9B0HHN2</accession>
<sequence length="261" mass="28442">MRRPLGRLCPPSPLRLARRRPPCSAAWELGVGRAALRTHTAVPNKMIPQAPTDASHLCAEADGNVRRGAALLGLSSVQGEKVGVGLTEGWAIQHRTSLARAASPARSPQFSGFWYILAVASEDQRFLPGRDRRKLGASMVEVHKPGQLNVVLAFSWSQGCQSHTLILRKDRKKAIFRNPCAYEGRGPGEKVLGVGVTWLHGHRPGRCRSSVPGLSAWEGQRPPGRAGRPQSQSPQACKWLPSHYVKCRGEGSGVFLFLYGH</sequence>
<name>A0A9B0HHN2_ODORO</name>
<gene>
    <name evidence="4" type="primary">LOC101379505</name>
</gene>
<dbReference type="GO" id="GO:0036094">
    <property type="term" value="F:small molecule binding"/>
    <property type="evidence" value="ECO:0007669"/>
    <property type="project" value="InterPro"/>
</dbReference>
<evidence type="ECO:0000313" key="3">
    <source>
        <dbReference type="Proteomes" id="UP000245340"/>
    </source>
</evidence>